<dbReference type="SUPFAM" id="SSF57997">
    <property type="entry name" value="Tropomyosin"/>
    <property type="match status" value="1"/>
</dbReference>
<feature type="region of interest" description="Disordered" evidence="2">
    <location>
        <begin position="706"/>
        <end position="725"/>
    </location>
</feature>
<evidence type="ECO:0000256" key="1">
    <source>
        <dbReference type="SAM" id="Coils"/>
    </source>
</evidence>
<proteinExistence type="predicted"/>
<feature type="region of interest" description="Disordered" evidence="2">
    <location>
        <begin position="249"/>
        <end position="299"/>
    </location>
</feature>
<evidence type="ECO:0000256" key="2">
    <source>
        <dbReference type="SAM" id="MobiDB-lite"/>
    </source>
</evidence>
<dbReference type="Pfam" id="PF12709">
    <property type="entry name" value="Fungal_TACC"/>
    <property type="match status" value="1"/>
</dbReference>
<feature type="coiled-coil region" evidence="1">
    <location>
        <begin position="789"/>
        <end position="827"/>
    </location>
</feature>
<protein>
    <recommendedName>
        <fullName evidence="5">Slk19</fullName>
    </recommendedName>
</protein>
<dbReference type="Proteomes" id="UP001162090">
    <property type="component" value="Chromosome 8"/>
</dbReference>
<name>A0AA35JLR5_SACUV</name>
<dbReference type="AlphaFoldDB" id="A0AA35JLR5"/>
<dbReference type="Gene3D" id="1.10.287.1490">
    <property type="match status" value="1"/>
</dbReference>
<feature type="region of interest" description="Disordered" evidence="2">
    <location>
        <begin position="1"/>
        <end position="97"/>
    </location>
</feature>
<feature type="coiled-coil region" evidence="1">
    <location>
        <begin position="544"/>
        <end position="694"/>
    </location>
</feature>
<dbReference type="InterPro" id="IPR024312">
    <property type="entry name" value="TACC_fungi"/>
</dbReference>
<feature type="region of interest" description="Disordered" evidence="2">
    <location>
        <begin position="114"/>
        <end position="170"/>
    </location>
</feature>
<feature type="compositionally biased region" description="Polar residues" evidence="2">
    <location>
        <begin position="45"/>
        <end position="59"/>
    </location>
</feature>
<accession>A0AA35JLR5</accession>
<feature type="compositionally biased region" description="Low complexity" evidence="2">
    <location>
        <begin position="709"/>
        <end position="721"/>
    </location>
</feature>
<reference evidence="3" key="1">
    <citation type="submission" date="2022-10" db="EMBL/GenBank/DDBJ databases">
        <authorList>
            <person name="Byrne P K."/>
        </authorList>
    </citation>
    <scope>NUCLEOTIDE SEQUENCE</scope>
    <source>
        <strain evidence="3">CBS7001</strain>
    </source>
</reference>
<sequence length="829" mass="95647">MDELPTTPVRLIIGEPQQREQESGKGLQQHKPPVSLSDSHVDALSDSNYEFSSPGSSQFVIHPHEPLSKKREFQEDLDRSIDYGRTPPRNSNTNINPLENIDINKMFDDSKPAASTIRVDETEDSNGKQVFALNNSPIRIEMSSPEKQSDKSTNEGEENKPNGHVNKKLKLQLELVPDLKRSSTENGTNNKEEIMSSPMAIDMIDTNVSPNKFILNDGIARNESFSINTDKLNLENDINDKQEEEDFIKSNTNNVGGNDVDGDKEHEEESDITNSHINRLTPLYETSARSSNNDGEDRNRYDNDCQFDIRHDNFQIVAKRNEELTDQIYQLNQNLNSLISKNESISFQYEKLSKNHQHLIDSSTEKIERLSTERENGVIKVEKFKKRIKELNTEIKVLNSNQKILQEKFDDSITDLDQLKNEHEKTVNNFQRNEKLLNEKNVELENMKEELSINLEKLSESQVKINDLNSCVAQLNDKIGDIHNTLDCKEDELNNLKLSLKETLSMSKDFDDADLITQLNELISTKNSLQQKINDLGSLNDDNLKSLNDELKENKNTLSLKDSEINSLNDEINELKKQIDLKDEEFKTWHNNYENVEDEAKIRSAEVTELNKDIEDLKESKLQLVETISELENKVLKVENEYNLEKEKFEKTSLELESLQLKNSNIQAEHIKELENLHENLVSLQNELGISSDRISLLTKENETLKEQNSSTTSSVAVSNNQKNKDDEHIKLLERQIQDWKEKYDTKEKDTNKRLKLLAEDLYIQYSSKHEQKVKLLKKGYENKFQSKFDQLSLENKSLSEEIVQLNKQLSSERGEKQELLKLLESEKK</sequence>
<feature type="compositionally biased region" description="Basic and acidic residues" evidence="2">
    <location>
        <begin position="62"/>
        <end position="82"/>
    </location>
</feature>
<keyword evidence="1" id="KW-0175">Coiled coil</keyword>
<feature type="coiled-coil region" evidence="1">
    <location>
        <begin position="381"/>
        <end position="461"/>
    </location>
</feature>
<feature type="compositionally biased region" description="Basic and acidic residues" evidence="2">
    <location>
        <begin position="147"/>
        <end position="161"/>
    </location>
</feature>
<evidence type="ECO:0000313" key="3">
    <source>
        <dbReference type="EMBL" id="CAI4064355.1"/>
    </source>
</evidence>
<dbReference type="EMBL" id="OX365919">
    <property type="protein sequence ID" value="CAI4064355.1"/>
    <property type="molecule type" value="Genomic_DNA"/>
</dbReference>
<organism evidence="3 4">
    <name type="scientific">Saccharomyces uvarum</name>
    <name type="common">Yeast</name>
    <name type="synonym">Saccharomyces bayanus var. uvarum</name>
    <dbReference type="NCBI Taxonomy" id="230603"/>
    <lineage>
        <taxon>Eukaryota</taxon>
        <taxon>Fungi</taxon>
        <taxon>Dikarya</taxon>
        <taxon>Ascomycota</taxon>
        <taxon>Saccharomycotina</taxon>
        <taxon>Saccharomycetes</taxon>
        <taxon>Saccharomycetales</taxon>
        <taxon>Saccharomycetaceae</taxon>
        <taxon>Saccharomyces</taxon>
    </lineage>
</organism>
<evidence type="ECO:0000313" key="4">
    <source>
        <dbReference type="Proteomes" id="UP001162090"/>
    </source>
</evidence>
<gene>
    <name evidence="3" type="primary">SUVC08G2280</name>
    <name evidence="3" type="ORF">SUVC_08G2280</name>
</gene>
<feature type="compositionally biased region" description="Polar residues" evidence="2">
    <location>
        <begin position="88"/>
        <end position="97"/>
    </location>
</feature>
<evidence type="ECO:0008006" key="5">
    <source>
        <dbReference type="Google" id="ProtNLM"/>
    </source>
</evidence>